<evidence type="ECO:0000313" key="1">
    <source>
        <dbReference type="EMBL" id="KAI7989423.1"/>
    </source>
</evidence>
<gene>
    <name evidence="1" type="ORF">LOK49_LG13G02492</name>
</gene>
<reference evidence="1 2" key="1">
    <citation type="journal article" date="2022" name="Plant J.">
        <title>Chromosome-level genome of Camellia lanceoleosa provides a valuable resource for understanding genome evolution and self-incompatibility.</title>
        <authorList>
            <person name="Gong W."/>
            <person name="Xiao S."/>
            <person name="Wang L."/>
            <person name="Liao Z."/>
            <person name="Chang Y."/>
            <person name="Mo W."/>
            <person name="Hu G."/>
            <person name="Li W."/>
            <person name="Zhao G."/>
            <person name="Zhu H."/>
            <person name="Hu X."/>
            <person name="Ji K."/>
            <person name="Xiang X."/>
            <person name="Song Q."/>
            <person name="Yuan D."/>
            <person name="Jin S."/>
            <person name="Zhang L."/>
        </authorList>
    </citation>
    <scope>NUCLEOTIDE SEQUENCE [LARGE SCALE GENOMIC DNA]</scope>
    <source>
        <strain evidence="1">SQ_2022a</strain>
    </source>
</reference>
<sequence>MPLPLTVVTELVNMVGVEIVIREHRSTAPEGQYGDTITLAPNQHREISATKINRRCVESLRSSVLKIFVGGVDTGRILKPCDLVDYSRIVFKWHENGNLLIIGLGDTSPCPMHRVNGLRFLMGRNNYQDMVEEEIA</sequence>
<evidence type="ECO:0000313" key="2">
    <source>
        <dbReference type="Proteomes" id="UP001060215"/>
    </source>
</evidence>
<keyword evidence="2" id="KW-1185">Reference proteome</keyword>
<accession>A0ACC0FMC8</accession>
<comment type="caution">
    <text evidence="1">The sequence shown here is derived from an EMBL/GenBank/DDBJ whole genome shotgun (WGS) entry which is preliminary data.</text>
</comment>
<proteinExistence type="predicted"/>
<protein>
    <submittedName>
        <fullName evidence="1">Uncharacterized protein</fullName>
    </submittedName>
</protein>
<name>A0ACC0FMC8_9ERIC</name>
<organism evidence="1 2">
    <name type="scientific">Camellia lanceoleosa</name>
    <dbReference type="NCBI Taxonomy" id="1840588"/>
    <lineage>
        <taxon>Eukaryota</taxon>
        <taxon>Viridiplantae</taxon>
        <taxon>Streptophyta</taxon>
        <taxon>Embryophyta</taxon>
        <taxon>Tracheophyta</taxon>
        <taxon>Spermatophyta</taxon>
        <taxon>Magnoliopsida</taxon>
        <taxon>eudicotyledons</taxon>
        <taxon>Gunneridae</taxon>
        <taxon>Pentapetalae</taxon>
        <taxon>asterids</taxon>
        <taxon>Ericales</taxon>
        <taxon>Theaceae</taxon>
        <taxon>Camellia</taxon>
    </lineage>
</organism>
<dbReference type="Proteomes" id="UP001060215">
    <property type="component" value="Chromosome 14"/>
</dbReference>
<dbReference type="EMBL" id="CM045771">
    <property type="protein sequence ID" value="KAI7989423.1"/>
    <property type="molecule type" value="Genomic_DNA"/>
</dbReference>